<evidence type="ECO:0000313" key="2">
    <source>
        <dbReference type="EMBL" id="GAA5021152.1"/>
    </source>
</evidence>
<keyword evidence="1" id="KW-1133">Transmembrane helix</keyword>
<organism evidence="2 3">
    <name type="scientific">Streptomyces siamensis</name>
    <dbReference type="NCBI Taxonomy" id="1274986"/>
    <lineage>
        <taxon>Bacteria</taxon>
        <taxon>Bacillati</taxon>
        <taxon>Actinomycetota</taxon>
        <taxon>Actinomycetes</taxon>
        <taxon>Kitasatosporales</taxon>
        <taxon>Streptomycetaceae</taxon>
        <taxon>Streptomyces</taxon>
    </lineage>
</organism>
<proteinExistence type="predicted"/>
<name>A0ABP9J5B4_9ACTN</name>
<keyword evidence="3" id="KW-1185">Reference proteome</keyword>
<sequence length="160" mass="15846">MRQTEAPQRSTAAGRSDPSAVLLSRFARQTVLALAGVVLSASYLGFLTATSLGHGWAAPAVAAVSVLCTVGEIIYAGGATALVTALAPPHVLGRTLARFELSTGFGLAVSPTVITTLAPHGSAALWGSLAAATLLSASALAAEQARGGPARGAVSVEQVG</sequence>
<accession>A0ABP9J5B4</accession>
<keyword evidence="1" id="KW-0472">Membrane</keyword>
<protein>
    <recommendedName>
        <fullName evidence="4">MFS transporter</fullName>
    </recommendedName>
</protein>
<evidence type="ECO:0008006" key="4">
    <source>
        <dbReference type="Google" id="ProtNLM"/>
    </source>
</evidence>
<dbReference type="SUPFAM" id="SSF103473">
    <property type="entry name" value="MFS general substrate transporter"/>
    <property type="match status" value="1"/>
</dbReference>
<evidence type="ECO:0000313" key="3">
    <source>
        <dbReference type="Proteomes" id="UP001501759"/>
    </source>
</evidence>
<dbReference type="Proteomes" id="UP001501759">
    <property type="component" value="Unassembled WGS sequence"/>
</dbReference>
<comment type="caution">
    <text evidence="2">The sequence shown here is derived from an EMBL/GenBank/DDBJ whole genome shotgun (WGS) entry which is preliminary data.</text>
</comment>
<keyword evidence="1" id="KW-0812">Transmembrane</keyword>
<dbReference type="Gene3D" id="1.20.1250.20">
    <property type="entry name" value="MFS general substrate transporter like domains"/>
    <property type="match status" value="1"/>
</dbReference>
<feature type="transmembrane region" description="Helical" evidence="1">
    <location>
        <begin position="31"/>
        <end position="50"/>
    </location>
</feature>
<gene>
    <name evidence="2" type="ORF">GCM10023335_51700</name>
</gene>
<feature type="transmembrane region" description="Helical" evidence="1">
    <location>
        <begin position="56"/>
        <end position="87"/>
    </location>
</feature>
<dbReference type="InterPro" id="IPR036259">
    <property type="entry name" value="MFS_trans_sf"/>
</dbReference>
<evidence type="ECO:0000256" key="1">
    <source>
        <dbReference type="SAM" id="Phobius"/>
    </source>
</evidence>
<reference evidence="3" key="1">
    <citation type="journal article" date="2019" name="Int. J. Syst. Evol. Microbiol.">
        <title>The Global Catalogue of Microorganisms (GCM) 10K type strain sequencing project: providing services to taxonomists for standard genome sequencing and annotation.</title>
        <authorList>
            <consortium name="The Broad Institute Genomics Platform"/>
            <consortium name="The Broad Institute Genome Sequencing Center for Infectious Disease"/>
            <person name="Wu L."/>
            <person name="Ma J."/>
        </authorList>
    </citation>
    <scope>NUCLEOTIDE SEQUENCE [LARGE SCALE GENOMIC DNA]</scope>
    <source>
        <strain evidence="3">JCM 18409</strain>
    </source>
</reference>
<dbReference type="EMBL" id="BAABKB010000021">
    <property type="protein sequence ID" value="GAA5021152.1"/>
    <property type="molecule type" value="Genomic_DNA"/>
</dbReference>